<accession>K7AMA9</accession>
<protein>
    <recommendedName>
        <fullName evidence="1">Large polyvalent protein-associated domain-containing protein</fullName>
    </recommendedName>
</protein>
<evidence type="ECO:0000313" key="2">
    <source>
        <dbReference type="EMBL" id="AGH47343.1"/>
    </source>
</evidence>
<dbReference type="HOGENOM" id="CLU_094219_0_0_6"/>
<dbReference type="AlphaFoldDB" id="K7AMA9"/>
<dbReference type="NCBIfam" id="NF041907">
    <property type="entry name" value="CLCA_X"/>
    <property type="match status" value="1"/>
</dbReference>
<dbReference type="STRING" id="1129794.C427_5246"/>
<evidence type="ECO:0000313" key="3">
    <source>
        <dbReference type="Proteomes" id="UP000011864"/>
    </source>
</evidence>
<dbReference type="OrthoDB" id="343736at2"/>
<dbReference type="InterPro" id="IPR041047">
    <property type="entry name" value="LPD1"/>
</dbReference>
<organism evidence="2 3">
    <name type="scientific">Paraglaciecola psychrophila 170</name>
    <dbReference type="NCBI Taxonomy" id="1129794"/>
    <lineage>
        <taxon>Bacteria</taxon>
        <taxon>Pseudomonadati</taxon>
        <taxon>Pseudomonadota</taxon>
        <taxon>Gammaproteobacteria</taxon>
        <taxon>Alteromonadales</taxon>
        <taxon>Alteromonadaceae</taxon>
        <taxon>Paraglaciecola</taxon>
    </lineage>
</organism>
<gene>
    <name evidence="2" type="ORF">C427_5246</name>
</gene>
<keyword evidence="3" id="KW-1185">Reference proteome</keyword>
<dbReference type="RefSeq" id="WP_007635951.1">
    <property type="nucleotide sequence ID" value="NC_020514.1"/>
</dbReference>
<sequence length="262" mass="29507">MSDSRIHKPFYRNGPSHRDGADVSFQDIVKIFGFRTVTIGKWVTAAEQQIAANLFFDALCDLMDILQVPEAVISLNGSLSLAFGSGGRKHSSAHYESNTKKLALAKNAGGGALAHEWFHAFDHYICDKLFVQVSHEQFASQCWLQDEKQISHPLNIKLSQCFEAIFLGTDKSQPNEYIKRSAQADKLLKTFYYARPQELVARAFEACIQDHFTKNAFLVQGTKQSPEAKMGIYPAKELRATISKNILDYFYYLGRGLKVVKT</sequence>
<dbReference type="Pfam" id="PF18796">
    <property type="entry name" value="LPD1"/>
    <property type="match status" value="1"/>
</dbReference>
<dbReference type="PATRIC" id="fig|1129794.4.peg.5229"/>
<name>K7AMA9_9ALTE</name>
<reference evidence="2 3" key="1">
    <citation type="journal article" date="2013" name="Genome Announc.">
        <title>Complete Genome Sequence of Glaciecola psychrophila Strain 170T.</title>
        <authorList>
            <person name="Yin J."/>
            <person name="Chen J."/>
            <person name="Liu G."/>
            <person name="Yu Y."/>
            <person name="Song L."/>
            <person name="Wang X."/>
            <person name="Qu X."/>
        </authorList>
    </citation>
    <scope>NUCLEOTIDE SEQUENCE [LARGE SCALE GENOMIC DNA]</scope>
    <source>
        <strain evidence="2 3">170</strain>
    </source>
</reference>
<dbReference type="EMBL" id="CP003837">
    <property type="protein sequence ID" value="AGH47343.1"/>
    <property type="molecule type" value="Genomic_DNA"/>
</dbReference>
<feature type="domain" description="Large polyvalent protein-associated" evidence="1">
    <location>
        <begin position="185"/>
        <end position="255"/>
    </location>
</feature>
<dbReference type="Proteomes" id="UP000011864">
    <property type="component" value="Chromosome"/>
</dbReference>
<proteinExistence type="predicted"/>
<dbReference type="eggNOG" id="COG1040">
    <property type="taxonomic scope" value="Bacteria"/>
</dbReference>
<evidence type="ECO:0000259" key="1">
    <source>
        <dbReference type="Pfam" id="PF18796"/>
    </source>
</evidence>
<dbReference type="KEGG" id="gps:C427_5246"/>